<dbReference type="EMBL" id="SDRB02003467">
    <property type="protein sequence ID" value="THG17674.1"/>
    <property type="molecule type" value="Genomic_DNA"/>
</dbReference>
<dbReference type="AlphaFoldDB" id="A0A4S4EN47"/>
<sequence>MKFYISATGTKRVTVSSAVGGGGGASGGVLEVMKAKGKPAGRRLSYRTLLPAVVMLGLILPFLFVRIAFVVLESATICSSSLGKYVLFVIQFVYMLLQIVWDGVFGAGVIHLWGNGIIGGCSGCGVVVVFRVVAMAIVVMMAILLVAVVGCGSDGGCGNDGDVVHTYITRSKQAMKHGYFEKYAVPVPGTYRRMIPPMILLHTYRKLNEELVRAFVEVNNDDKDRVTGIDSSSSSFKDLVKDVTSSNQDIKAFVFKTKAMVQTPHCYY</sequence>
<keyword evidence="1" id="KW-1133">Transmembrane helix</keyword>
<reference evidence="2 3" key="1">
    <citation type="journal article" date="2018" name="Proc. Natl. Acad. Sci. U.S.A.">
        <title>Draft genome sequence of Camellia sinensis var. sinensis provides insights into the evolution of the tea genome and tea quality.</title>
        <authorList>
            <person name="Wei C."/>
            <person name="Yang H."/>
            <person name="Wang S."/>
            <person name="Zhao J."/>
            <person name="Liu C."/>
            <person name="Gao L."/>
            <person name="Xia E."/>
            <person name="Lu Y."/>
            <person name="Tai Y."/>
            <person name="She G."/>
            <person name="Sun J."/>
            <person name="Cao H."/>
            <person name="Tong W."/>
            <person name="Gao Q."/>
            <person name="Li Y."/>
            <person name="Deng W."/>
            <person name="Jiang X."/>
            <person name="Wang W."/>
            <person name="Chen Q."/>
            <person name="Zhang S."/>
            <person name="Li H."/>
            <person name="Wu J."/>
            <person name="Wang P."/>
            <person name="Li P."/>
            <person name="Shi C."/>
            <person name="Zheng F."/>
            <person name="Jian J."/>
            <person name="Huang B."/>
            <person name="Shan D."/>
            <person name="Shi M."/>
            <person name="Fang C."/>
            <person name="Yue Y."/>
            <person name="Li F."/>
            <person name="Li D."/>
            <person name="Wei S."/>
            <person name="Han B."/>
            <person name="Jiang C."/>
            <person name="Yin Y."/>
            <person name="Xia T."/>
            <person name="Zhang Z."/>
            <person name="Bennetzen J.L."/>
            <person name="Zhao S."/>
            <person name="Wan X."/>
        </authorList>
    </citation>
    <scope>NUCLEOTIDE SEQUENCE [LARGE SCALE GENOMIC DNA]</scope>
    <source>
        <strain evidence="3">cv. Shuchazao</strain>
        <tissue evidence="2">Leaf</tissue>
    </source>
</reference>
<evidence type="ECO:0000313" key="2">
    <source>
        <dbReference type="EMBL" id="THG17674.1"/>
    </source>
</evidence>
<evidence type="ECO:0000313" key="3">
    <source>
        <dbReference type="Proteomes" id="UP000306102"/>
    </source>
</evidence>
<gene>
    <name evidence="2" type="ORF">TEA_014783</name>
</gene>
<proteinExistence type="predicted"/>
<feature type="transmembrane region" description="Helical" evidence="1">
    <location>
        <begin position="92"/>
        <end position="114"/>
    </location>
</feature>
<protein>
    <submittedName>
        <fullName evidence="2">Uncharacterized protein</fullName>
    </submittedName>
</protein>
<keyword evidence="3" id="KW-1185">Reference proteome</keyword>
<comment type="caution">
    <text evidence="2">The sequence shown here is derived from an EMBL/GenBank/DDBJ whole genome shotgun (WGS) entry which is preliminary data.</text>
</comment>
<dbReference type="Proteomes" id="UP000306102">
    <property type="component" value="Unassembled WGS sequence"/>
</dbReference>
<keyword evidence="1" id="KW-0472">Membrane</keyword>
<keyword evidence="1" id="KW-0812">Transmembrane</keyword>
<feature type="transmembrane region" description="Helical" evidence="1">
    <location>
        <begin position="48"/>
        <end position="72"/>
    </location>
</feature>
<organism evidence="2 3">
    <name type="scientific">Camellia sinensis var. sinensis</name>
    <name type="common">China tea</name>
    <dbReference type="NCBI Taxonomy" id="542762"/>
    <lineage>
        <taxon>Eukaryota</taxon>
        <taxon>Viridiplantae</taxon>
        <taxon>Streptophyta</taxon>
        <taxon>Embryophyta</taxon>
        <taxon>Tracheophyta</taxon>
        <taxon>Spermatophyta</taxon>
        <taxon>Magnoliopsida</taxon>
        <taxon>eudicotyledons</taxon>
        <taxon>Gunneridae</taxon>
        <taxon>Pentapetalae</taxon>
        <taxon>asterids</taxon>
        <taxon>Ericales</taxon>
        <taxon>Theaceae</taxon>
        <taxon>Camellia</taxon>
    </lineage>
</organism>
<feature type="transmembrane region" description="Helical" evidence="1">
    <location>
        <begin position="126"/>
        <end position="149"/>
    </location>
</feature>
<name>A0A4S4EN47_CAMSN</name>
<accession>A0A4S4EN47</accession>
<dbReference type="STRING" id="542762.A0A4S4EN47"/>
<evidence type="ECO:0000256" key="1">
    <source>
        <dbReference type="SAM" id="Phobius"/>
    </source>
</evidence>